<dbReference type="EMBL" id="QFOD01000003">
    <property type="protein sequence ID" value="PZP35170.1"/>
    <property type="molecule type" value="Genomic_DNA"/>
</dbReference>
<name>A0A2W5E2B3_9BURK</name>
<feature type="domain" description="Ice-binding protein C-terminal" evidence="2">
    <location>
        <begin position="217"/>
        <end position="241"/>
    </location>
</feature>
<feature type="compositionally biased region" description="Gly residues" evidence="1">
    <location>
        <begin position="12"/>
        <end position="23"/>
    </location>
</feature>
<proteinExistence type="predicted"/>
<dbReference type="InterPro" id="IPR013424">
    <property type="entry name" value="Ice-binding_C"/>
</dbReference>
<protein>
    <recommendedName>
        <fullName evidence="2">Ice-binding protein C-terminal domain-containing protein</fullName>
    </recommendedName>
</protein>
<gene>
    <name evidence="3" type="ORF">DI603_04650</name>
</gene>
<dbReference type="Pfam" id="PF07589">
    <property type="entry name" value="PEP-CTERM"/>
    <property type="match status" value="1"/>
</dbReference>
<reference evidence="3 4" key="1">
    <citation type="submission" date="2017-08" db="EMBL/GenBank/DDBJ databases">
        <title>Infants hospitalized years apart are colonized by the same room-sourced microbial strains.</title>
        <authorList>
            <person name="Brooks B."/>
            <person name="Olm M.R."/>
            <person name="Firek B.A."/>
            <person name="Baker R."/>
            <person name="Thomas B.C."/>
            <person name="Morowitz M.J."/>
            <person name="Banfield J.F."/>
        </authorList>
    </citation>
    <scope>NUCLEOTIDE SEQUENCE [LARGE SCALE GENOMIC DNA]</scope>
    <source>
        <strain evidence="3">S2_012_000_R2_81</strain>
    </source>
</reference>
<organism evidence="3 4">
    <name type="scientific">Roseateles depolymerans</name>
    <dbReference type="NCBI Taxonomy" id="76731"/>
    <lineage>
        <taxon>Bacteria</taxon>
        <taxon>Pseudomonadati</taxon>
        <taxon>Pseudomonadota</taxon>
        <taxon>Betaproteobacteria</taxon>
        <taxon>Burkholderiales</taxon>
        <taxon>Sphaerotilaceae</taxon>
        <taxon>Roseateles</taxon>
    </lineage>
</organism>
<evidence type="ECO:0000256" key="1">
    <source>
        <dbReference type="SAM" id="MobiDB-lite"/>
    </source>
</evidence>
<dbReference type="Proteomes" id="UP000249633">
    <property type="component" value="Unassembled WGS sequence"/>
</dbReference>
<dbReference type="NCBIfam" id="TIGR02595">
    <property type="entry name" value="PEP_CTERM"/>
    <property type="match status" value="1"/>
</dbReference>
<dbReference type="AlphaFoldDB" id="A0A2W5E2B3"/>
<evidence type="ECO:0000259" key="2">
    <source>
        <dbReference type="Pfam" id="PF07589"/>
    </source>
</evidence>
<evidence type="ECO:0000313" key="3">
    <source>
        <dbReference type="EMBL" id="PZP35170.1"/>
    </source>
</evidence>
<comment type="caution">
    <text evidence="3">The sequence shown here is derived from an EMBL/GenBank/DDBJ whole genome shotgun (WGS) entry which is preliminary data.</text>
</comment>
<feature type="region of interest" description="Disordered" evidence="1">
    <location>
        <begin position="1"/>
        <end position="62"/>
    </location>
</feature>
<evidence type="ECO:0000313" key="4">
    <source>
        <dbReference type="Proteomes" id="UP000249633"/>
    </source>
</evidence>
<sequence length="245" mass="24828">MTRHRAASGRRWSGGFGGTGGAGTQRNVHKVRTNVRVTPPQDTAPRRALRPAANGGAKPQMPKVIPPMKLPAALTAVLAALLAASAHATTFNFSYSFDPANTGNGEPVVITGSFDGTAVGDLISDISNASLWINGTAFTGPLTISGIDTATGSPSGSAVVSLDATQANFAFADDGLNNFFTIAGGQAFAVDYNLTDSLGNAISGAEAASNASWAVAAVPEPASYALLAAGLFVIGAATQRRRPQA</sequence>
<accession>A0A2W5E2B3</accession>